<dbReference type="PANTHER" id="PTHR43372">
    <property type="entry name" value="FATTY-ACID AMIDE HYDROLASE"/>
    <property type="match status" value="1"/>
</dbReference>
<dbReference type="Gene3D" id="3.90.1300.10">
    <property type="entry name" value="Amidase signature (AS) domain"/>
    <property type="match status" value="1"/>
</dbReference>
<evidence type="ECO:0000313" key="3">
    <source>
        <dbReference type="Proteomes" id="UP000195570"/>
    </source>
</evidence>
<feature type="domain" description="Amidase" evidence="1">
    <location>
        <begin position="87"/>
        <end position="344"/>
    </location>
</feature>
<dbReference type="PANTHER" id="PTHR43372:SF4">
    <property type="entry name" value="FATTY-ACID AMIDE HYDROLASE 2"/>
    <property type="match status" value="1"/>
</dbReference>
<evidence type="ECO:0000313" key="2">
    <source>
        <dbReference type="EMBL" id="SCU71552.1"/>
    </source>
</evidence>
<proteinExistence type="predicted"/>
<dbReference type="GeneID" id="92377073"/>
<dbReference type="SUPFAM" id="SSF75304">
    <property type="entry name" value="Amidase signature (AS) enzymes"/>
    <property type="match status" value="1"/>
</dbReference>
<accession>A0A1G4IGM1</accession>
<dbReference type="Pfam" id="PF01425">
    <property type="entry name" value="Amidase"/>
    <property type="match status" value="1"/>
</dbReference>
<dbReference type="InterPro" id="IPR036928">
    <property type="entry name" value="AS_sf"/>
</dbReference>
<protein>
    <submittedName>
        <fullName evidence="2">Amidase, putative</fullName>
    </submittedName>
</protein>
<keyword evidence="3" id="KW-1185">Reference proteome</keyword>
<dbReference type="VEuPathDB" id="TriTrypDB:TEOVI_000313300"/>
<sequence length="595" mass="65402">MLTLAIICVSSAAVAAACAVWWFLGTIPLAALLVLYACMANQLFRACLMSGPKTSRQVPPTPIAPCQRLSAVQLSKAYREGVLSCEEVTRTYIEHIKRVNPYINAMVFECFDEAIAAAVQADKVWAKWRANRGNAEPSWLLGVPCTIKESMSVTGCPNASGLPQRRHIISRMDSPVVKNFRDAGAVILGVTNTSELCMWYESSNYVYGISCNPYDTRCIVGGSSGGEGASAGAVFSTFSLGSDIGGSIRMPAFFNGVFGHKASPHYISNRGQHPAPVASTNHYMSTGPISRFAEDLEPLCRVAARGGFLEDEKKFPPRPPLRRLPCIDARKSLRVFILEDFGTVLARTSTTQLEIVREVGQYLEEQFGALVTYVNLHTWKCSGGGEILKVFKPFSKSLRLWLGAMSNDKEEVVFTDLMAEGMTSFSPLKEIFLWVIGRSQHTLPALSLTVVDAVLQHFPKWGPMGTANDTVREFKKSLEELLNGDGVIISPTFPRAAPRHHRPIFSPFDFQYTAAFNVLRMPVTCVPIWQKELRGDMRVPTVEEAKELAASADYHLPKGVQIASREGNDELSLAVAQVLETAFGGYKYPGWAILE</sequence>
<evidence type="ECO:0000259" key="1">
    <source>
        <dbReference type="Pfam" id="PF01425"/>
    </source>
</evidence>
<name>A0A1G4IGM1_TRYEQ</name>
<dbReference type="RefSeq" id="XP_067082193.1">
    <property type="nucleotide sequence ID" value="XM_067226092.1"/>
</dbReference>
<dbReference type="InterPro" id="IPR023631">
    <property type="entry name" value="Amidase_dom"/>
</dbReference>
<dbReference type="AlphaFoldDB" id="A0A1G4IGM1"/>
<organism evidence="2 3">
    <name type="scientific">Trypanosoma equiperdum</name>
    <dbReference type="NCBI Taxonomy" id="5694"/>
    <lineage>
        <taxon>Eukaryota</taxon>
        <taxon>Discoba</taxon>
        <taxon>Euglenozoa</taxon>
        <taxon>Kinetoplastea</taxon>
        <taxon>Metakinetoplastina</taxon>
        <taxon>Trypanosomatida</taxon>
        <taxon>Trypanosomatidae</taxon>
        <taxon>Trypanosoma</taxon>
    </lineage>
</organism>
<reference evidence="2" key="1">
    <citation type="submission" date="2016-09" db="EMBL/GenBank/DDBJ databases">
        <authorList>
            <person name="Hebert L."/>
            <person name="Moumen B."/>
        </authorList>
    </citation>
    <scope>NUCLEOTIDE SEQUENCE [LARGE SCALE GENOMIC DNA]</scope>
    <source>
        <strain evidence="2">OVI</strain>
    </source>
</reference>
<dbReference type="InterPro" id="IPR052739">
    <property type="entry name" value="FAAH2"/>
</dbReference>
<dbReference type="EMBL" id="CZPT02001661">
    <property type="protein sequence ID" value="SCU71552.1"/>
    <property type="molecule type" value="Genomic_DNA"/>
</dbReference>
<gene>
    <name evidence="2" type="ORF">TEOVI_000313300</name>
</gene>
<dbReference type="GO" id="GO:0012505">
    <property type="term" value="C:endomembrane system"/>
    <property type="evidence" value="ECO:0007669"/>
    <property type="project" value="TreeGrafter"/>
</dbReference>
<comment type="caution">
    <text evidence="2">The sequence shown here is derived from an EMBL/GenBank/DDBJ whole genome shotgun (WGS) entry which is preliminary data.</text>
</comment>
<dbReference type="Proteomes" id="UP000195570">
    <property type="component" value="Unassembled WGS sequence"/>
</dbReference>